<evidence type="ECO:0000256" key="2">
    <source>
        <dbReference type="ARBA" id="ARBA00023125"/>
    </source>
</evidence>
<evidence type="ECO:0000313" key="10">
    <source>
        <dbReference type="Proteomes" id="UP000663508"/>
    </source>
</evidence>
<keyword evidence="1" id="KW-0805">Transcription regulation</keyword>
<evidence type="ECO:0000313" key="8">
    <source>
        <dbReference type="EMBL" id="KMO24706.1"/>
    </source>
</evidence>
<evidence type="ECO:0000256" key="5">
    <source>
        <dbReference type="SAM" id="MobiDB-lite"/>
    </source>
</evidence>
<feature type="region of interest" description="Disordered" evidence="5">
    <location>
        <begin position="1"/>
        <end position="27"/>
    </location>
</feature>
<dbReference type="InterPro" id="IPR039536">
    <property type="entry name" value="TetR_C_Proteobacteria"/>
</dbReference>
<evidence type="ECO:0000256" key="4">
    <source>
        <dbReference type="PROSITE-ProRule" id="PRU00335"/>
    </source>
</evidence>
<proteinExistence type="predicted"/>
<name>A0A0J6U1D6_9HYPH</name>
<reference evidence="7" key="2">
    <citation type="submission" date="2020-11" db="EMBL/GenBank/DDBJ databases">
        <title>Complete genome sequence of a novel pathogenic Methylobacterium strain isolated from rice in Vietnam.</title>
        <authorList>
            <person name="Lai K."/>
            <person name="Okazaki S."/>
            <person name="Higashi K."/>
            <person name="Mori H."/>
            <person name="Toyoda A."/>
            <person name="Kurokawa K."/>
        </authorList>
    </citation>
    <scope>NUCLEOTIDE SEQUENCE</scope>
    <source>
        <strain evidence="7">VL1</strain>
    </source>
</reference>
<dbReference type="FunFam" id="1.10.10.60:FF:000141">
    <property type="entry name" value="TetR family transcriptional regulator"/>
    <property type="match status" value="1"/>
</dbReference>
<gene>
    <name evidence="7" type="ORF">mvi_18850</name>
    <name evidence="8" type="ORF">QR79_10865</name>
</gene>
<feature type="domain" description="HTH tetR-type" evidence="6">
    <location>
        <begin position="26"/>
        <end position="86"/>
    </location>
</feature>
<dbReference type="Proteomes" id="UP000663508">
    <property type="component" value="Chromosome"/>
</dbReference>
<dbReference type="PANTHER" id="PTHR30055">
    <property type="entry name" value="HTH-TYPE TRANSCRIPTIONAL REGULATOR RUTR"/>
    <property type="match status" value="1"/>
</dbReference>
<dbReference type="InterPro" id="IPR001647">
    <property type="entry name" value="HTH_TetR"/>
</dbReference>
<dbReference type="Pfam" id="PF14246">
    <property type="entry name" value="TetR_C_7"/>
    <property type="match status" value="1"/>
</dbReference>
<dbReference type="InterPro" id="IPR036271">
    <property type="entry name" value="Tet_transcr_reg_TetR-rel_C_sf"/>
</dbReference>
<dbReference type="GO" id="GO:0003700">
    <property type="term" value="F:DNA-binding transcription factor activity"/>
    <property type="evidence" value="ECO:0007669"/>
    <property type="project" value="TreeGrafter"/>
</dbReference>
<evidence type="ECO:0000313" key="7">
    <source>
        <dbReference type="EMBL" id="BCM83424.1"/>
    </source>
</evidence>
<accession>A0A0J6U1D6</accession>
<dbReference type="SUPFAM" id="SSF46689">
    <property type="entry name" value="Homeodomain-like"/>
    <property type="match status" value="1"/>
</dbReference>
<dbReference type="Gene3D" id="1.10.10.60">
    <property type="entry name" value="Homeodomain-like"/>
    <property type="match status" value="1"/>
</dbReference>
<dbReference type="GO" id="GO:0000976">
    <property type="term" value="F:transcription cis-regulatory region binding"/>
    <property type="evidence" value="ECO:0007669"/>
    <property type="project" value="TreeGrafter"/>
</dbReference>
<dbReference type="PRINTS" id="PR00455">
    <property type="entry name" value="HTHTETR"/>
</dbReference>
<evidence type="ECO:0000259" key="6">
    <source>
        <dbReference type="PROSITE" id="PS50977"/>
    </source>
</evidence>
<dbReference type="Proteomes" id="UP000036471">
    <property type="component" value="Unassembled WGS sequence"/>
</dbReference>
<evidence type="ECO:0000313" key="9">
    <source>
        <dbReference type="Proteomes" id="UP000036471"/>
    </source>
</evidence>
<dbReference type="RefSeq" id="WP_048428134.1">
    <property type="nucleotide sequence ID" value="NZ_AP024145.1"/>
</dbReference>
<organism evidence="7 10">
    <name type="scientific">Methylobacterium indicum</name>
    <dbReference type="NCBI Taxonomy" id="1775910"/>
    <lineage>
        <taxon>Bacteria</taxon>
        <taxon>Pseudomonadati</taxon>
        <taxon>Pseudomonadota</taxon>
        <taxon>Alphaproteobacteria</taxon>
        <taxon>Hyphomicrobiales</taxon>
        <taxon>Methylobacteriaceae</taxon>
        <taxon>Methylobacterium</taxon>
    </lineage>
</organism>
<dbReference type="KEGG" id="mind:mvi_18850"/>
<feature type="DNA-binding region" description="H-T-H motif" evidence="4">
    <location>
        <begin position="49"/>
        <end position="68"/>
    </location>
</feature>
<keyword evidence="3" id="KW-0804">Transcription</keyword>
<dbReference type="EMBL" id="AP024145">
    <property type="protein sequence ID" value="BCM83424.1"/>
    <property type="molecule type" value="Genomic_DNA"/>
</dbReference>
<keyword evidence="9" id="KW-1185">Reference proteome</keyword>
<dbReference type="InterPro" id="IPR009057">
    <property type="entry name" value="Homeodomain-like_sf"/>
</dbReference>
<protein>
    <submittedName>
        <fullName evidence="8">TetR family transcriptional regulator</fullName>
    </submittedName>
</protein>
<reference evidence="8 9" key="1">
    <citation type="submission" date="2014-11" db="EMBL/GenBank/DDBJ databases">
        <title>Comparative genomics of Methylobacterium species.</title>
        <authorList>
            <person name="Chaudhry V."/>
            <person name="Patil P.B."/>
        </authorList>
    </citation>
    <scope>NUCLEOTIDE SEQUENCE [LARGE SCALE GENOMIC DNA]</scope>
    <source>
        <strain evidence="8 9">SE3.6</strain>
    </source>
</reference>
<dbReference type="Gene3D" id="1.10.357.10">
    <property type="entry name" value="Tetracycline Repressor, domain 2"/>
    <property type="match status" value="1"/>
</dbReference>
<dbReference type="InterPro" id="IPR050109">
    <property type="entry name" value="HTH-type_TetR-like_transc_reg"/>
</dbReference>
<feature type="compositionally biased region" description="Basic and acidic residues" evidence="5">
    <location>
        <begin position="8"/>
        <end position="27"/>
    </location>
</feature>
<dbReference type="PROSITE" id="PS50977">
    <property type="entry name" value="HTH_TETR_2"/>
    <property type="match status" value="1"/>
</dbReference>
<evidence type="ECO:0000256" key="3">
    <source>
        <dbReference type="ARBA" id="ARBA00023163"/>
    </source>
</evidence>
<dbReference type="SUPFAM" id="SSF48498">
    <property type="entry name" value="Tetracyclin repressor-like, C-terminal domain"/>
    <property type="match status" value="1"/>
</dbReference>
<dbReference type="EMBL" id="JTHG01000076">
    <property type="protein sequence ID" value="KMO24706.1"/>
    <property type="molecule type" value="Genomic_DNA"/>
</dbReference>
<keyword evidence="2 4" id="KW-0238">DNA-binding</keyword>
<dbReference type="Pfam" id="PF00440">
    <property type="entry name" value="TetR_N"/>
    <property type="match status" value="1"/>
</dbReference>
<dbReference type="PANTHER" id="PTHR30055:SF146">
    <property type="entry name" value="HTH-TYPE TRANSCRIPTIONAL DUAL REGULATOR CECR"/>
    <property type="match status" value="1"/>
</dbReference>
<sequence length="232" mass="24644">MNPATLADARDAGRRGGGRPTREEAARRDARLVAVATQLFMEQGFDATSIDAVAQAAGVSKPTLYARYRDKRALFAAVLEERIRDWLAPLSAAAEAQGAQGASRPAGEVLDELSRVLLARAQAPGAAALNRCIVAQALHFPDLARLAYEEGWLRGVRAVARLLAVLAEQGQIAVEDPEIAADLFLNLVLGKASRQALYGIAIDPEAQEARRRAAVALFLAGMRPVTASGGRP</sequence>
<evidence type="ECO:0000256" key="1">
    <source>
        <dbReference type="ARBA" id="ARBA00023015"/>
    </source>
</evidence>
<dbReference type="AlphaFoldDB" id="A0A0J6U1D6"/>